<evidence type="ECO:0000313" key="3">
    <source>
        <dbReference type="Proteomes" id="UP001300692"/>
    </source>
</evidence>
<sequence>MSSASEIQSTKNNLEDIILRKTVELQKKNKQLSDYAYNNAHILRTAFSNILGLIQILEKGKPNQDHLQELKGLKERADHLDQLVKEVNQILR</sequence>
<reference evidence="2 3" key="1">
    <citation type="submission" date="2022-10" db="EMBL/GenBank/DDBJ databases">
        <title>Comparative genomics and taxonomic characterization of three novel marine species of genus Reichenbachiella exhibiting antioxidant and polysaccharide degradation activities.</title>
        <authorList>
            <person name="Muhammad N."/>
            <person name="Lee Y.-J."/>
            <person name="Ko J."/>
            <person name="Kim S.-G."/>
        </authorList>
    </citation>
    <scope>NUCLEOTIDE SEQUENCE [LARGE SCALE GENOMIC DNA]</scope>
    <source>
        <strain evidence="2 3">ABR2-5</strain>
    </source>
</reference>
<proteinExistence type="predicted"/>
<dbReference type="SUPFAM" id="SSF47384">
    <property type="entry name" value="Homodimeric domain of signal transducing histidine kinase"/>
    <property type="match status" value="1"/>
</dbReference>
<keyword evidence="3" id="KW-1185">Reference proteome</keyword>
<feature type="coiled-coil region" evidence="1">
    <location>
        <begin position="63"/>
        <end position="90"/>
    </location>
</feature>
<dbReference type="RefSeq" id="WP_264140518.1">
    <property type="nucleotide sequence ID" value="NZ_JAOYOD010000011.1"/>
</dbReference>
<evidence type="ECO:0000256" key="1">
    <source>
        <dbReference type="SAM" id="Coils"/>
    </source>
</evidence>
<dbReference type="EMBL" id="JAOYOD010000011">
    <property type="protein sequence ID" value="MCV9389537.1"/>
    <property type="molecule type" value="Genomic_DNA"/>
</dbReference>
<comment type="caution">
    <text evidence="2">The sequence shown here is derived from an EMBL/GenBank/DDBJ whole genome shotgun (WGS) entry which is preliminary data.</text>
</comment>
<evidence type="ECO:0000313" key="2">
    <source>
        <dbReference type="EMBL" id="MCV9389537.1"/>
    </source>
</evidence>
<accession>A0ABT3D0V2</accession>
<dbReference type="Gene3D" id="1.10.287.130">
    <property type="match status" value="1"/>
</dbReference>
<dbReference type="InterPro" id="IPR036097">
    <property type="entry name" value="HisK_dim/P_sf"/>
</dbReference>
<dbReference type="Proteomes" id="UP001300692">
    <property type="component" value="Unassembled WGS sequence"/>
</dbReference>
<keyword evidence="1" id="KW-0175">Coiled coil</keyword>
<organism evidence="2 3">
    <name type="scientific">Reichenbachiella ulvae</name>
    <dbReference type="NCBI Taxonomy" id="2980104"/>
    <lineage>
        <taxon>Bacteria</taxon>
        <taxon>Pseudomonadati</taxon>
        <taxon>Bacteroidota</taxon>
        <taxon>Cytophagia</taxon>
        <taxon>Cytophagales</taxon>
        <taxon>Reichenbachiellaceae</taxon>
        <taxon>Reichenbachiella</taxon>
    </lineage>
</organism>
<gene>
    <name evidence="2" type="ORF">N7U62_22995</name>
</gene>
<name>A0ABT3D0V2_9BACT</name>
<evidence type="ECO:0008006" key="4">
    <source>
        <dbReference type="Google" id="ProtNLM"/>
    </source>
</evidence>
<protein>
    <recommendedName>
        <fullName evidence="4">Signal transduction histidine kinase dimerisation/phosphoacceptor domain-containing protein</fullName>
    </recommendedName>
</protein>